<dbReference type="Proteomes" id="UP000233440">
    <property type="component" value="Unassembled WGS sequence"/>
</dbReference>
<organism evidence="3 4">
    <name type="scientific">Heyndrickxia camelliae</name>
    <dbReference type="NCBI Taxonomy" id="1707093"/>
    <lineage>
        <taxon>Bacteria</taxon>
        <taxon>Bacillati</taxon>
        <taxon>Bacillota</taxon>
        <taxon>Bacilli</taxon>
        <taxon>Bacillales</taxon>
        <taxon>Bacillaceae</taxon>
        <taxon>Heyndrickxia</taxon>
    </lineage>
</organism>
<dbReference type="Gene3D" id="3.10.450.310">
    <property type="match status" value="1"/>
</dbReference>
<feature type="domain" description="Regulatory protein YycH" evidence="2">
    <location>
        <begin position="4"/>
        <end position="430"/>
    </location>
</feature>
<dbReference type="EMBL" id="PIQO01000018">
    <property type="protein sequence ID" value="PKR83464.1"/>
    <property type="molecule type" value="Genomic_DNA"/>
</dbReference>
<dbReference type="AlphaFoldDB" id="A0A2N3LFZ5"/>
<keyword evidence="1" id="KW-0472">Membrane</keyword>
<name>A0A2N3LFZ5_9BACI</name>
<dbReference type="CDD" id="cd15787">
    <property type="entry name" value="YycH_N"/>
    <property type="match status" value="1"/>
</dbReference>
<reference evidence="3 4" key="1">
    <citation type="submission" date="2017-11" db="EMBL/GenBank/DDBJ databases">
        <title>Bacillus camelliae sp. nov., isolated from pu'er tea.</title>
        <authorList>
            <person name="Niu L."/>
        </authorList>
    </citation>
    <scope>NUCLEOTIDE SEQUENCE [LARGE SCALE GENOMIC DNA]</scope>
    <source>
        <strain evidence="3 4">7578-1</strain>
    </source>
</reference>
<dbReference type="InterPro" id="IPR009996">
    <property type="entry name" value="YycH"/>
</dbReference>
<comment type="caution">
    <text evidence="3">The sequence shown here is derived from an EMBL/GenBank/DDBJ whole genome shotgun (WGS) entry which is preliminary data.</text>
</comment>
<sequence>MKFETIKTIILTLLVACSMFLTWTIWTYKPSYESIKQDVTNTPISDPKKIPDLIKPSKIVLHQNDTHMGTVKDSEIDRVIHDIQGLHFFDIGSQRTLTETELRYFIQENNHMEIDFPSRVPFEIYRGILQFNKKHSSNVYFDKIVVDFAKGAQKEKNIYFIDTENRKLAASSVSNNEIRSFLNKTKQKQSQYQPYELVELGNNHYTYLPSSPTTMKNYEFTIDKHDLDIFKRILFSDPASVQKSETNDKTEYVSITSLMKADLKNYVFSFVNTSENSAYKSDPKALLKQSIEFVNEHGGWTDDYRYFSLNNNSHEVDFRLFKDGYPVFNSNDMAEIQQFWGEKDIQEYRRPFISLDALFDYSDETMKTGKQVLKDLLAIPHVQKNSIRDLELGYQLTIVETENSASNSDRLLNFKPTWYCLYDGTWSPVSEIGRGQNGME</sequence>
<dbReference type="Gene3D" id="3.30.310.160">
    <property type="entry name" value="YycH protein, domain 2"/>
    <property type="match status" value="1"/>
</dbReference>
<feature type="transmembrane region" description="Helical" evidence="1">
    <location>
        <begin position="9"/>
        <end position="28"/>
    </location>
</feature>
<evidence type="ECO:0000259" key="2">
    <source>
        <dbReference type="Pfam" id="PF07435"/>
    </source>
</evidence>
<proteinExistence type="predicted"/>
<dbReference type="InterPro" id="IPR042274">
    <property type="entry name" value="YycH/YycI_2"/>
</dbReference>
<keyword evidence="4" id="KW-1185">Reference proteome</keyword>
<keyword evidence="1" id="KW-0812">Transmembrane</keyword>
<keyword evidence="1" id="KW-1133">Transmembrane helix</keyword>
<evidence type="ECO:0000313" key="4">
    <source>
        <dbReference type="Proteomes" id="UP000233440"/>
    </source>
</evidence>
<dbReference type="Pfam" id="PF07435">
    <property type="entry name" value="YycH"/>
    <property type="match status" value="1"/>
</dbReference>
<dbReference type="RefSeq" id="WP_101355805.1">
    <property type="nucleotide sequence ID" value="NZ_PIQO01000018.1"/>
</dbReference>
<dbReference type="OrthoDB" id="2382185at2"/>
<evidence type="ECO:0000313" key="3">
    <source>
        <dbReference type="EMBL" id="PKR83464.1"/>
    </source>
</evidence>
<accession>A0A2N3LFZ5</accession>
<evidence type="ECO:0000256" key="1">
    <source>
        <dbReference type="SAM" id="Phobius"/>
    </source>
</evidence>
<gene>
    <name evidence="3" type="ORF">CWO92_19055</name>
</gene>
<protein>
    <recommendedName>
        <fullName evidence="2">Regulatory protein YycH domain-containing protein</fullName>
    </recommendedName>
</protein>